<evidence type="ECO:0000313" key="1">
    <source>
        <dbReference type="EMBL" id="PSL51974.1"/>
    </source>
</evidence>
<proteinExistence type="predicted"/>
<name>A0A2P8I0J0_SACCR</name>
<dbReference type="AlphaFoldDB" id="A0A2P8I0J0"/>
<dbReference type="RefSeq" id="WP_106619390.1">
    <property type="nucleotide sequence ID" value="NZ_PYAX01000016.1"/>
</dbReference>
<keyword evidence="2" id="KW-1185">Reference proteome</keyword>
<organism evidence="1 2">
    <name type="scientific">Saccharothrix carnea</name>
    <dbReference type="NCBI Taxonomy" id="1280637"/>
    <lineage>
        <taxon>Bacteria</taxon>
        <taxon>Bacillati</taxon>
        <taxon>Actinomycetota</taxon>
        <taxon>Actinomycetes</taxon>
        <taxon>Pseudonocardiales</taxon>
        <taxon>Pseudonocardiaceae</taxon>
        <taxon>Saccharothrix</taxon>
    </lineage>
</organism>
<sequence length="148" mass="16453">MTEPARPYRWRVRLGVRSAGPTADDITAWLGVPAEHTSSVAARRWPHLWEWDSGLSPDAELEEHLVALLHRFHDRVNAVRELARRPDCEVAIEAVLHFDARDEDDSLPAMWVPPEVAAFAAACGIGLDIDAYLDRGTSPPAPRSATDR</sequence>
<protein>
    <submittedName>
        <fullName evidence="1">Uncharacterized protein DUF4279</fullName>
    </submittedName>
</protein>
<evidence type="ECO:0000313" key="2">
    <source>
        <dbReference type="Proteomes" id="UP000241118"/>
    </source>
</evidence>
<dbReference type="OrthoDB" id="1822491at2"/>
<comment type="caution">
    <text evidence="1">The sequence shown here is derived from an EMBL/GenBank/DDBJ whole genome shotgun (WGS) entry which is preliminary data.</text>
</comment>
<dbReference type="Proteomes" id="UP000241118">
    <property type="component" value="Unassembled WGS sequence"/>
</dbReference>
<dbReference type="InterPro" id="IPR025459">
    <property type="entry name" value="DUF4279"/>
</dbReference>
<dbReference type="Pfam" id="PF14106">
    <property type="entry name" value="DUF4279"/>
    <property type="match status" value="1"/>
</dbReference>
<reference evidence="1 2" key="1">
    <citation type="submission" date="2018-03" db="EMBL/GenBank/DDBJ databases">
        <title>Genomic Encyclopedia of Type Strains, Phase III (KMG-III): the genomes of soil and plant-associated and newly described type strains.</title>
        <authorList>
            <person name="Whitman W."/>
        </authorList>
    </citation>
    <scope>NUCLEOTIDE SEQUENCE [LARGE SCALE GENOMIC DNA]</scope>
    <source>
        <strain evidence="1 2">CGMCC 4.7097</strain>
    </source>
</reference>
<accession>A0A2P8I0J0</accession>
<gene>
    <name evidence="1" type="ORF">B0I31_11650</name>
</gene>
<dbReference type="EMBL" id="PYAX01000016">
    <property type="protein sequence ID" value="PSL51974.1"/>
    <property type="molecule type" value="Genomic_DNA"/>
</dbReference>